<protein>
    <recommendedName>
        <fullName evidence="3">Methyltransferase domain-containing protein</fullName>
    </recommendedName>
</protein>
<dbReference type="AlphaFoldDB" id="M5FPC0"/>
<sequence>MRPTPDNCKLAVHDINSGLAHLNGQFDYVHTRLISSGIHDYPLMLSRINTLLRPGGLVELAEWDFRIYDADHRPVPLAPRGEPGHSWVAEWLWSLREMGVERGGHMDAATFMGEWLRSSGVWEDVGGNDTWIAISAPTGDNEEEEAYNTRMWERMKEDAKGFAAAARPAMARKMDPEKLDELISGLEREVEKGTTPRFARLQVVWARKPMVTPASSV</sequence>
<gene>
    <name evidence="1" type="ORF">DACRYDRAFT_25399</name>
</gene>
<dbReference type="Proteomes" id="UP000030653">
    <property type="component" value="Unassembled WGS sequence"/>
</dbReference>
<dbReference type="Gene3D" id="3.40.50.150">
    <property type="entry name" value="Vaccinia Virus protein VP39"/>
    <property type="match status" value="1"/>
</dbReference>
<keyword evidence="2" id="KW-1185">Reference proteome</keyword>
<evidence type="ECO:0000313" key="2">
    <source>
        <dbReference type="Proteomes" id="UP000030653"/>
    </source>
</evidence>
<name>M5FPC0_DACPD</name>
<dbReference type="GeneID" id="63689206"/>
<dbReference type="STRING" id="1858805.M5FPC0"/>
<organism evidence="1 2">
    <name type="scientific">Dacryopinax primogenitus (strain DJM 731)</name>
    <name type="common">Brown rot fungus</name>
    <dbReference type="NCBI Taxonomy" id="1858805"/>
    <lineage>
        <taxon>Eukaryota</taxon>
        <taxon>Fungi</taxon>
        <taxon>Dikarya</taxon>
        <taxon>Basidiomycota</taxon>
        <taxon>Agaricomycotina</taxon>
        <taxon>Dacrymycetes</taxon>
        <taxon>Dacrymycetales</taxon>
        <taxon>Dacrymycetaceae</taxon>
        <taxon>Dacryopinax</taxon>
    </lineage>
</organism>
<proteinExistence type="predicted"/>
<accession>M5FPC0</accession>
<reference evidence="1 2" key="1">
    <citation type="journal article" date="2012" name="Science">
        <title>The Paleozoic origin of enzymatic lignin decomposition reconstructed from 31 fungal genomes.</title>
        <authorList>
            <person name="Floudas D."/>
            <person name="Binder M."/>
            <person name="Riley R."/>
            <person name="Barry K."/>
            <person name="Blanchette R.A."/>
            <person name="Henrissat B."/>
            <person name="Martinez A.T."/>
            <person name="Otillar R."/>
            <person name="Spatafora J.W."/>
            <person name="Yadav J.S."/>
            <person name="Aerts A."/>
            <person name="Benoit I."/>
            <person name="Boyd A."/>
            <person name="Carlson A."/>
            <person name="Copeland A."/>
            <person name="Coutinho P.M."/>
            <person name="de Vries R.P."/>
            <person name="Ferreira P."/>
            <person name="Findley K."/>
            <person name="Foster B."/>
            <person name="Gaskell J."/>
            <person name="Glotzer D."/>
            <person name="Gorecki P."/>
            <person name="Heitman J."/>
            <person name="Hesse C."/>
            <person name="Hori C."/>
            <person name="Igarashi K."/>
            <person name="Jurgens J.A."/>
            <person name="Kallen N."/>
            <person name="Kersten P."/>
            <person name="Kohler A."/>
            <person name="Kuees U."/>
            <person name="Kumar T.K.A."/>
            <person name="Kuo A."/>
            <person name="LaButti K."/>
            <person name="Larrondo L.F."/>
            <person name="Lindquist E."/>
            <person name="Ling A."/>
            <person name="Lombard V."/>
            <person name="Lucas S."/>
            <person name="Lundell T."/>
            <person name="Martin R."/>
            <person name="McLaughlin D.J."/>
            <person name="Morgenstern I."/>
            <person name="Morin E."/>
            <person name="Murat C."/>
            <person name="Nagy L.G."/>
            <person name="Nolan M."/>
            <person name="Ohm R.A."/>
            <person name="Patyshakuliyeva A."/>
            <person name="Rokas A."/>
            <person name="Ruiz-Duenas F.J."/>
            <person name="Sabat G."/>
            <person name="Salamov A."/>
            <person name="Samejima M."/>
            <person name="Schmutz J."/>
            <person name="Slot J.C."/>
            <person name="St John F."/>
            <person name="Stenlid J."/>
            <person name="Sun H."/>
            <person name="Sun S."/>
            <person name="Syed K."/>
            <person name="Tsang A."/>
            <person name="Wiebenga A."/>
            <person name="Young D."/>
            <person name="Pisabarro A."/>
            <person name="Eastwood D.C."/>
            <person name="Martin F."/>
            <person name="Cullen D."/>
            <person name="Grigoriev I.V."/>
            <person name="Hibbett D.S."/>
        </authorList>
    </citation>
    <scope>NUCLEOTIDE SEQUENCE [LARGE SCALE GENOMIC DNA]</scope>
    <source>
        <strain evidence="1 2">DJM-731 SS1</strain>
    </source>
</reference>
<dbReference type="SUPFAM" id="SSF53335">
    <property type="entry name" value="S-adenosyl-L-methionine-dependent methyltransferases"/>
    <property type="match status" value="1"/>
</dbReference>
<dbReference type="EMBL" id="JH795879">
    <property type="protein sequence ID" value="EJT96958.1"/>
    <property type="molecule type" value="Genomic_DNA"/>
</dbReference>
<evidence type="ECO:0000313" key="1">
    <source>
        <dbReference type="EMBL" id="EJT96958.1"/>
    </source>
</evidence>
<dbReference type="OMA" id="LAVICEC"/>
<dbReference type="InterPro" id="IPR029063">
    <property type="entry name" value="SAM-dependent_MTases_sf"/>
</dbReference>
<dbReference type="OrthoDB" id="2013972at2759"/>
<dbReference type="HOGENOM" id="CLU_010595_5_2_1"/>
<dbReference type="RefSeq" id="XP_040623856.1">
    <property type="nucleotide sequence ID" value="XM_040774144.1"/>
</dbReference>
<evidence type="ECO:0008006" key="3">
    <source>
        <dbReference type="Google" id="ProtNLM"/>
    </source>
</evidence>